<keyword evidence="2" id="KW-1133">Transmembrane helix</keyword>
<dbReference type="GO" id="GO:0009002">
    <property type="term" value="F:serine-type D-Ala-D-Ala carboxypeptidase activity"/>
    <property type="evidence" value="ECO:0007669"/>
    <property type="project" value="InterPro"/>
</dbReference>
<dbReference type="InterPro" id="IPR037167">
    <property type="entry name" value="Peptidase_S11_C_sf"/>
</dbReference>
<dbReference type="Pfam" id="PF00768">
    <property type="entry name" value="Peptidase_S11"/>
    <property type="match status" value="1"/>
</dbReference>
<dbReference type="GO" id="GO:0006508">
    <property type="term" value="P:proteolysis"/>
    <property type="evidence" value="ECO:0007669"/>
    <property type="project" value="InterPro"/>
</dbReference>
<feature type="transmembrane region" description="Helical" evidence="2">
    <location>
        <begin position="244"/>
        <end position="266"/>
    </location>
</feature>
<dbReference type="InterPro" id="IPR012338">
    <property type="entry name" value="Beta-lactam/transpept-like"/>
</dbReference>
<dbReference type="InterPro" id="IPR012907">
    <property type="entry name" value="Peptidase_S11_C"/>
</dbReference>
<dbReference type="Gene3D" id="2.60.410.10">
    <property type="entry name" value="D-Ala-D-Ala carboxypeptidase, C-terminal domain"/>
    <property type="match status" value="1"/>
</dbReference>
<accession>A0A645AML4</accession>
<dbReference type="SUPFAM" id="SSF69189">
    <property type="entry name" value="Penicillin-binding protein associated domain"/>
    <property type="match status" value="1"/>
</dbReference>
<dbReference type="AlphaFoldDB" id="A0A645AML4"/>
<comment type="function">
    <text evidence="1">Removes C-terminal D-alanyl residues from sugar-peptide cell wall precursors.</text>
</comment>
<evidence type="ECO:0000259" key="3">
    <source>
        <dbReference type="SMART" id="SM00936"/>
    </source>
</evidence>
<evidence type="ECO:0000256" key="2">
    <source>
        <dbReference type="SAM" id="Phobius"/>
    </source>
</evidence>
<dbReference type="SMART" id="SM00936">
    <property type="entry name" value="PBP5_C"/>
    <property type="match status" value="1"/>
</dbReference>
<keyword evidence="2" id="KW-0812">Transmembrane</keyword>
<evidence type="ECO:0000256" key="1">
    <source>
        <dbReference type="ARBA" id="ARBA00003217"/>
    </source>
</evidence>
<comment type="caution">
    <text evidence="4">The sequence shown here is derived from an EMBL/GenBank/DDBJ whole genome shotgun (WGS) entry which is preliminary data.</text>
</comment>
<keyword evidence="2" id="KW-0472">Membrane</keyword>
<organism evidence="4">
    <name type="scientific">bioreactor metagenome</name>
    <dbReference type="NCBI Taxonomy" id="1076179"/>
    <lineage>
        <taxon>unclassified sequences</taxon>
        <taxon>metagenomes</taxon>
        <taxon>ecological metagenomes</taxon>
    </lineage>
</organism>
<feature type="domain" description="Peptidase S11 D-Ala-D-Ala carboxypeptidase A C-terminal" evidence="3">
    <location>
        <begin position="113"/>
        <end position="221"/>
    </location>
</feature>
<dbReference type="SUPFAM" id="SSF56601">
    <property type="entry name" value="beta-lactamase/transpeptidase-like"/>
    <property type="match status" value="1"/>
</dbReference>
<gene>
    <name evidence="4" type="ORF">SDC9_101167</name>
</gene>
<dbReference type="EMBL" id="VSSQ01014779">
    <property type="protein sequence ID" value="MPM54389.1"/>
    <property type="molecule type" value="Genomic_DNA"/>
</dbReference>
<name>A0A645AML4_9ZZZZ</name>
<reference evidence="4" key="1">
    <citation type="submission" date="2019-08" db="EMBL/GenBank/DDBJ databases">
        <authorList>
            <person name="Kucharzyk K."/>
            <person name="Murdoch R.W."/>
            <person name="Higgins S."/>
            <person name="Loffler F."/>
        </authorList>
    </citation>
    <scope>NUCLEOTIDE SEQUENCE</scope>
</reference>
<evidence type="ECO:0000313" key="4">
    <source>
        <dbReference type="EMBL" id="MPM54389.1"/>
    </source>
</evidence>
<sequence length="289" mass="31967">MDKIASAALKIDLLKGICSEKEYSGNGMGNADTTGLVTKDYDWKSHNLLITSGEYAYPYATGMKTGFTDEAGDCVTATAQKDGISLIAVIFNSEDPGRWEDAAKLFDYGFENFGFFTLAQSNTSVGEIGLYNNKASDGNTLNLIIKEDISLFLEKTDVGAVQTDINITNDEYIYKSKDESNADIKIKAPIEKDIELGTVKYSLNDETLAEAKIYAEKSVEKATLIEKIGYNAKKIISKVFSINGLITVAAGIVGIGVLVLIVRFFFNRTRVPKSRYKFKTNKRRGRRRF</sequence>
<dbReference type="InterPro" id="IPR001967">
    <property type="entry name" value="Peptidase_S11_N"/>
</dbReference>
<dbReference type="InterPro" id="IPR015956">
    <property type="entry name" value="Peniciliin-bd_prot_C_sf"/>
</dbReference>
<dbReference type="Pfam" id="PF07943">
    <property type="entry name" value="PBP5_C"/>
    <property type="match status" value="1"/>
</dbReference>
<protein>
    <recommendedName>
        <fullName evidence="3">Peptidase S11 D-Ala-D-Ala carboxypeptidase A C-terminal domain-containing protein</fullName>
    </recommendedName>
</protein>
<proteinExistence type="predicted"/>
<dbReference type="Gene3D" id="3.40.710.10">
    <property type="entry name" value="DD-peptidase/beta-lactamase superfamily"/>
    <property type="match status" value="1"/>
</dbReference>